<evidence type="ECO:0000256" key="3">
    <source>
        <dbReference type="ARBA" id="ARBA00022679"/>
    </source>
</evidence>
<dbReference type="SUPFAM" id="SSF53335">
    <property type="entry name" value="S-adenosyl-L-methionine-dependent methyltransferases"/>
    <property type="match status" value="1"/>
</dbReference>
<organism evidence="8 9">
    <name type="scientific">Corynebacterium marquesiae</name>
    <dbReference type="NCBI Taxonomy" id="2913503"/>
    <lineage>
        <taxon>Bacteria</taxon>
        <taxon>Bacillati</taxon>
        <taxon>Actinomycetota</taxon>
        <taxon>Actinomycetes</taxon>
        <taxon>Mycobacteriales</taxon>
        <taxon>Corynebacteriaceae</taxon>
        <taxon>Corynebacterium</taxon>
    </lineage>
</organism>
<sequence length="390" mass="41955">MDGGLDLAVEAVFNAQPAWFCEFDDAPSKILAHHWPNIPNHRDVTTINWEEIEPVDIITGGSPCQDLSQAGKRAGMTEGTRSNLWVNMREAIATLQPKYVVWENVLGALSATATSDSDLEQGGGLLAAPGGGHLRALGRVLGDLAEIGYDAKWTTLRASDIGAPHHRARVFLIAQRSVLNTGHDAGRTEHRQQHETPTSGVRKPSKNNVPDTAGGGRDYGQATHHGATNREVHPPHHNRDVAPDTGSVRQSTTGGHAITSAPEITEDNSSVGPLSDPVSIRQYGRGTAPEQTQGAHSAINRHSSGIEWGKYAPAIRRWERITRPAPAPTELNTRGKPRLNAEFAEWLMGLSAGWVTNPEIGLTRAQQLKAIGNGVCVPQGIAALQHLLNH</sequence>
<accession>A0ABU8P6Q2</accession>
<proteinExistence type="inferred from homology"/>
<keyword evidence="5" id="KW-0680">Restriction system</keyword>
<gene>
    <name evidence="8" type="ORF">V5S76_10410</name>
</gene>
<reference evidence="8 9" key="1">
    <citation type="submission" date="2024-02" db="EMBL/GenBank/DDBJ databases">
        <title>Whole genome sequencing and characterization of Corynebacterium isolated from the ocular surface of dry eye disease sufferers.</title>
        <authorList>
            <person name="Naqvi M."/>
        </authorList>
    </citation>
    <scope>NUCLEOTIDE SEQUENCE [LARGE SCALE GENOMIC DNA]</scope>
    <source>
        <strain evidence="8 9">PCR27</strain>
    </source>
</reference>
<evidence type="ECO:0000256" key="1">
    <source>
        <dbReference type="ARBA" id="ARBA00011975"/>
    </source>
</evidence>
<dbReference type="EMBL" id="JBAHUZ010000033">
    <property type="protein sequence ID" value="MEJ4139512.1"/>
    <property type="molecule type" value="Genomic_DNA"/>
</dbReference>
<keyword evidence="4 6" id="KW-0949">S-adenosyl-L-methionine</keyword>
<feature type="active site" evidence="6">
    <location>
        <position position="64"/>
    </location>
</feature>
<feature type="compositionally biased region" description="Basic and acidic residues" evidence="7">
    <location>
        <begin position="185"/>
        <end position="194"/>
    </location>
</feature>
<keyword evidence="9" id="KW-1185">Reference proteome</keyword>
<dbReference type="InterPro" id="IPR001525">
    <property type="entry name" value="C5_MeTfrase"/>
</dbReference>
<feature type="compositionally biased region" description="Polar residues" evidence="7">
    <location>
        <begin position="289"/>
        <end position="301"/>
    </location>
</feature>
<feature type="compositionally biased region" description="Basic and acidic residues" evidence="7">
    <location>
        <begin position="228"/>
        <end position="242"/>
    </location>
</feature>
<evidence type="ECO:0000256" key="4">
    <source>
        <dbReference type="ARBA" id="ARBA00022691"/>
    </source>
</evidence>
<evidence type="ECO:0000313" key="8">
    <source>
        <dbReference type="EMBL" id="MEJ4139512.1"/>
    </source>
</evidence>
<dbReference type="EC" id="2.1.1.37" evidence="1"/>
<comment type="caution">
    <text evidence="8">The sequence shown here is derived from an EMBL/GenBank/DDBJ whole genome shotgun (WGS) entry which is preliminary data.</text>
</comment>
<evidence type="ECO:0000256" key="6">
    <source>
        <dbReference type="PROSITE-ProRule" id="PRU01016"/>
    </source>
</evidence>
<dbReference type="RefSeq" id="WP_337896091.1">
    <property type="nucleotide sequence ID" value="NZ_JBAHUZ010000033.1"/>
</dbReference>
<evidence type="ECO:0000256" key="5">
    <source>
        <dbReference type="ARBA" id="ARBA00022747"/>
    </source>
</evidence>
<keyword evidence="3 6" id="KW-0808">Transferase</keyword>
<dbReference type="PANTHER" id="PTHR46098">
    <property type="entry name" value="TRNA (CYTOSINE(38)-C(5))-METHYLTRANSFERASE"/>
    <property type="match status" value="1"/>
</dbReference>
<dbReference type="Gene3D" id="3.40.50.150">
    <property type="entry name" value="Vaccinia Virus protein VP39"/>
    <property type="match status" value="1"/>
</dbReference>
<dbReference type="InterPro" id="IPR029063">
    <property type="entry name" value="SAM-dependent_MTases_sf"/>
</dbReference>
<name>A0ABU8P6Q2_9CORY</name>
<dbReference type="InterPro" id="IPR018117">
    <property type="entry name" value="C5_DNA_meth_AS"/>
</dbReference>
<dbReference type="PROSITE" id="PS00094">
    <property type="entry name" value="C5_MTASE_1"/>
    <property type="match status" value="1"/>
</dbReference>
<protein>
    <recommendedName>
        <fullName evidence="1">DNA (cytosine-5-)-methyltransferase</fullName>
        <ecNumber evidence="1">2.1.1.37</ecNumber>
    </recommendedName>
</protein>
<dbReference type="GO" id="GO:0032259">
    <property type="term" value="P:methylation"/>
    <property type="evidence" value="ECO:0007669"/>
    <property type="project" value="UniProtKB-KW"/>
</dbReference>
<dbReference type="PROSITE" id="PS51679">
    <property type="entry name" value="SAM_MT_C5"/>
    <property type="match status" value="1"/>
</dbReference>
<feature type="region of interest" description="Disordered" evidence="7">
    <location>
        <begin position="185"/>
        <end position="301"/>
    </location>
</feature>
<dbReference type="GO" id="GO:0008168">
    <property type="term" value="F:methyltransferase activity"/>
    <property type="evidence" value="ECO:0007669"/>
    <property type="project" value="UniProtKB-KW"/>
</dbReference>
<comment type="similarity">
    <text evidence="6">Belongs to the class I-like SAM-binding methyltransferase superfamily. C5-methyltransferase family.</text>
</comment>
<dbReference type="InterPro" id="IPR050750">
    <property type="entry name" value="C5-MTase"/>
</dbReference>
<evidence type="ECO:0000256" key="7">
    <source>
        <dbReference type="SAM" id="MobiDB-lite"/>
    </source>
</evidence>
<dbReference type="PANTHER" id="PTHR46098:SF1">
    <property type="entry name" value="TRNA (CYTOSINE(38)-C(5))-METHYLTRANSFERASE"/>
    <property type="match status" value="1"/>
</dbReference>
<evidence type="ECO:0000313" key="9">
    <source>
        <dbReference type="Proteomes" id="UP001372244"/>
    </source>
</evidence>
<evidence type="ECO:0000256" key="2">
    <source>
        <dbReference type="ARBA" id="ARBA00022603"/>
    </source>
</evidence>
<dbReference type="Pfam" id="PF00145">
    <property type="entry name" value="DNA_methylase"/>
    <property type="match status" value="1"/>
</dbReference>
<dbReference type="Proteomes" id="UP001372244">
    <property type="component" value="Unassembled WGS sequence"/>
</dbReference>
<keyword evidence="2 6" id="KW-0489">Methyltransferase</keyword>